<sequence length="403" mass="42652">MHSLYYLGIILFSGMLMGKVVSLFKLPKVTGYLIAGVLIGPSIFNLVPSRAAGKLTVIADAALGFIAYSIGSQFNCENLKALGKRIFTITMFEALGAVIMVDLVMIFIFKMSIPFSITLGSIAAATAPAATLMVIKQYKAKGPVVNTLLPVVAMDDAVGIIIFGISTTVAGALMNNTAHFSMVKAIFFPFLEIIYALLLGLAVGVLLSIISKKPEGEDQLLSMTIASLFFTIGISTSLNISPLLSCMMVGATITNIAPANTRTLSVIDRFTPPVFIAFFTIAGVELNLTMLTKVGIVGIAYILTRLVGKIIGAAIGSKLSKCPKTVQKYLGLTLVPQAGVAIGLAMVAETMIPEFGSSIRTIILSATVIYELIGPLLTKTALIKAGEINLSNNFTPKTINKNL</sequence>
<organism evidence="7 8">
    <name type="scientific">Clostridium ganghwense</name>
    <dbReference type="NCBI Taxonomy" id="312089"/>
    <lineage>
        <taxon>Bacteria</taxon>
        <taxon>Bacillati</taxon>
        <taxon>Bacillota</taxon>
        <taxon>Clostridia</taxon>
        <taxon>Eubacteriales</taxon>
        <taxon>Clostridiaceae</taxon>
        <taxon>Clostridium</taxon>
    </lineage>
</organism>
<feature type="domain" description="Cation/H+ exchanger transmembrane" evidence="6">
    <location>
        <begin position="16"/>
        <end position="375"/>
    </location>
</feature>
<feature type="transmembrane region" description="Helical" evidence="5">
    <location>
        <begin position="86"/>
        <end position="109"/>
    </location>
</feature>
<keyword evidence="2 5" id="KW-0812">Transmembrane</keyword>
<dbReference type="PANTHER" id="PTHR43021:SF2">
    <property type="entry name" value="CATION_H+ EXCHANGER DOMAIN-CONTAINING PROTEIN"/>
    <property type="match status" value="1"/>
</dbReference>
<accession>A0ABT4CPR5</accession>
<comment type="caution">
    <text evidence="7">The sequence shown here is derived from an EMBL/GenBank/DDBJ whole genome shotgun (WGS) entry which is preliminary data.</text>
</comment>
<dbReference type="InterPro" id="IPR006153">
    <property type="entry name" value="Cation/H_exchanger_TM"/>
</dbReference>
<feature type="transmembrane region" description="Helical" evidence="5">
    <location>
        <begin position="359"/>
        <end position="377"/>
    </location>
</feature>
<evidence type="ECO:0000256" key="4">
    <source>
        <dbReference type="ARBA" id="ARBA00023136"/>
    </source>
</evidence>
<evidence type="ECO:0000256" key="2">
    <source>
        <dbReference type="ARBA" id="ARBA00022692"/>
    </source>
</evidence>
<feature type="transmembrane region" description="Helical" evidence="5">
    <location>
        <begin position="6"/>
        <end position="24"/>
    </location>
</feature>
<evidence type="ECO:0000259" key="6">
    <source>
        <dbReference type="Pfam" id="PF00999"/>
    </source>
</evidence>
<keyword evidence="4 5" id="KW-0472">Membrane</keyword>
<evidence type="ECO:0000256" key="1">
    <source>
        <dbReference type="ARBA" id="ARBA00004141"/>
    </source>
</evidence>
<gene>
    <name evidence="7" type="ORF">OXH55_06225</name>
</gene>
<dbReference type="Proteomes" id="UP001079657">
    <property type="component" value="Unassembled WGS sequence"/>
</dbReference>
<keyword evidence="8" id="KW-1185">Reference proteome</keyword>
<dbReference type="RefSeq" id="WP_268048896.1">
    <property type="nucleotide sequence ID" value="NZ_JAPQES010000001.1"/>
</dbReference>
<protein>
    <submittedName>
        <fullName evidence="7">Cation:proton antiporter</fullName>
    </submittedName>
</protein>
<dbReference type="EMBL" id="JAPQES010000001">
    <property type="protein sequence ID" value="MCY6370226.1"/>
    <property type="molecule type" value="Genomic_DNA"/>
</dbReference>
<feature type="transmembrane region" description="Helical" evidence="5">
    <location>
        <begin position="115"/>
        <end position="135"/>
    </location>
</feature>
<dbReference type="PANTHER" id="PTHR43021">
    <property type="entry name" value="NA(+)/H(+) ANTIPORTER-RELATED"/>
    <property type="match status" value="1"/>
</dbReference>
<feature type="transmembrane region" description="Helical" evidence="5">
    <location>
        <begin position="329"/>
        <end position="347"/>
    </location>
</feature>
<feature type="transmembrane region" description="Helical" evidence="5">
    <location>
        <begin position="31"/>
        <end position="49"/>
    </location>
</feature>
<feature type="transmembrane region" description="Helical" evidence="5">
    <location>
        <begin position="186"/>
        <end position="208"/>
    </location>
</feature>
<evidence type="ECO:0000256" key="3">
    <source>
        <dbReference type="ARBA" id="ARBA00022989"/>
    </source>
</evidence>
<feature type="transmembrane region" description="Helical" evidence="5">
    <location>
        <begin position="220"/>
        <end position="240"/>
    </location>
</feature>
<feature type="transmembrane region" description="Helical" evidence="5">
    <location>
        <begin position="147"/>
        <end position="174"/>
    </location>
</feature>
<dbReference type="InterPro" id="IPR038770">
    <property type="entry name" value="Na+/solute_symporter_sf"/>
</dbReference>
<evidence type="ECO:0000256" key="5">
    <source>
        <dbReference type="SAM" id="Phobius"/>
    </source>
</evidence>
<comment type="subcellular location">
    <subcellularLocation>
        <location evidence="1">Membrane</location>
        <topology evidence="1">Multi-pass membrane protein</topology>
    </subcellularLocation>
</comment>
<evidence type="ECO:0000313" key="7">
    <source>
        <dbReference type="EMBL" id="MCY6370226.1"/>
    </source>
</evidence>
<name>A0ABT4CPR5_9CLOT</name>
<feature type="transmembrane region" description="Helical" evidence="5">
    <location>
        <begin position="55"/>
        <end position="74"/>
    </location>
</feature>
<reference evidence="7" key="1">
    <citation type="submission" date="2022-12" db="EMBL/GenBank/DDBJ databases">
        <authorList>
            <person name="Wang J."/>
        </authorList>
    </citation>
    <scope>NUCLEOTIDE SEQUENCE</scope>
    <source>
        <strain evidence="7">HY-42-06</strain>
    </source>
</reference>
<dbReference type="Gene3D" id="1.20.1530.20">
    <property type="match status" value="1"/>
</dbReference>
<proteinExistence type="predicted"/>
<dbReference type="Pfam" id="PF00999">
    <property type="entry name" value="Na_H_Exchanger"/>
    <property type="match status" value="1"/>
</dbReference>
<evidence type="ECO:0000313" key="8">
    <source>
        <dbReference type="Proteomes" id="UP001079657"/>
    </source>
</evidence>
<feature type="transmembrane region" description="Helical" evidence="5">
    <location>
        <begin position="275"/>
        <end position="308"/>
    </location>
</feature>
<keyword evidence="3 5" id="KW-1133">Transmembrane helix</keyword>